<feature type="signal peptide" evidence="5">
    <location>
        <begin position="1"/>
        <end position="28"/>
    </location>
</feature>
<dbReference type="PANTHER" id="PTHR30480:SF16">
    <property type="entry name" value="GLYCOSIDE HYDROLASE FAMILY 3 DOMAIN PROTEIN"/>
    <property type="match status" value="1"/>
</dbReference>
<protein>
    <recommendedName>
        <fullName evidence="6">Glycoside hydrolase family 3 N-terminal domain-containing protein</fullName>
    </recommendedName>
</protein>
<dbReference type="InterPro" id="IPR017853">
    <property type="entry name" value="GH"/>
</dbReference>
<evidence type="ECO:0000256" key="5">
    <source>
        <dbReference type="SAM" id="SignalP"/>
    </source>
</evidence>
<keyword evidence="5" id="KW-0732">Signal</keyword>
<evidence type="ECO:0000259" key="6">
    <source>
        <dbReference type="Pfam" id="PF00933"/>
    </source>
</evidence>
<dbReference type="EMBL" id="BAAAPZ010000011">
    <property type="protein sequence ID" value="GAA2101770.1"/>
    <property type="molecule type" value="Genomic_DNA"/>
</dbReference>
<dbReference type="InterPro" id="IPR050226">
    <property type="entry name" value="NagZ_Beta-hexosaminidase"/>
</dbReference>
<evidence type="ECO:0000256" key="4">
    <source>
        <dbReference type="SAM" id="MobiDB-lite"/>
    </source>
</evidence>
<accession>A0ABP5INS0</accession>
<evidence type="ECO:0000313" key="8">
    <source>
        <dbReference type="Proteomes" id="UP001500984"/>
    </source>
</evidence>
<keyword evidence="3" id="KW-0326">Glycosidase</keyword>
<reference evidence="8" key="1">
    <citation type="journal article" date="2019" name="Int. J. Syst. Evol. Microbiol.">
        <title>The Global Catalogue of Microorganisms (GCM) 10K type strain sequencing project: providing services to taxonomists for standard genome sequencing and annotation.</title>
        <authorList>
            <consortium name="The Broad Institute Genomics Platform"/>
            <consortium name="The Broad Institute Genome Sequencing Center for Infectious Disease"/>
            <person name="Wu L."/>
            <person name="Ma J."/>
        </authorList>
    </citation>
    <scope>NUCLEOTIDE SEQUENCE [LARGE SCALE GENOMIC DNA]</scope>
    <source>
        <strain evidence="8">JCM 15900</strain>
    </source>
</reference>
<dbReference type="PROSITE" id="PS51257">
    <property type="entry name" value="PROKAR_LIPOPROTEIN"/>
    <property type="match status" value="1"/>
</dbReference>
<evidence type="ECO:0000256" key="1">
    <source>
        <dbReference type="ARBA" id="ARBA00005336"/>
    </source>
</evidence>
<evidence type="ECO:0000313" key="7">
    <source>
        <dbReference type="EMBL" id="GAA2101770.1"/>
    </source>
</evidence>
<evidence type="ECO:0000256" key="3">
    <source>
        <dbReference type="ARBA" id="ARBA00023295"/>
    </source>
</evidence>
<name>A0ABP5INS0_9MICO</name>
<proteinExistence type="inferred from homology"/>
<feature type="domain" description="Glycoside hydrolase family 3 N-terminal" evidence="6">
    <location>
        <begin position="87"/>
        <end position="392"/>
    </location>
</feature>
<dbReference type="Proteomes" id="UP001500984">
    <property type="component" value="Unassembled WGS sequence"/>
</dbReference>
<keyword evidence="2" id="KW-0378">Hydrolase</keyword>
<dbReference type="InterPro" id="IPR001764">
    <property type="entry name" value="Glyco_hydro_3_N"/>
</dbReference>
<gene>
    <name evidence="7" type="ORF">GCM10009823_24730</name>
</gene>
<dbReference type="PANTHER" id="PTHR30480">
    <property type="entry name" value="BETA-HEXOSAMINIDASE-RELATED"/>
    <property type="match status" value="1"/>
</dbReference>
<feature type="compositionally biased region" description="Low complexity" evidence="4">
    <location>
        <begin position="32"/>
        <end position="42"/>
    </location>
</feature>
<feature type="chain" id="PRO_5046811842" description="Glycoside hydrolase family 3 N-terminal domain-containing protein" evidence="5">
    <location>
        <begin position="29"/>
        <end position="542"/>
    </location>
</feature>
<dbReference type="InterPro" id="IPR036962">
    <property type="entry name" value="Glyco_hydro_3_N_sf"/>
</dbReference>
<comment type="similarity">
    <text evidence="1">Belongs to the glycosyl hydrolase 3 family.</text>
</comment>
<evidence type="ECO:0000256" key="2">
    <source>
        <dbReference type="ARBA" id="ARBA00022801"/>
    </source>
</evidence>
<keyword evidence="8" id="KW-1185">Reference proteome</keyword>
<organism evidence="7 8">
    <name type="scientific">Brevibacterium salitolerans</name>
    <dbReference type="NCBI Taxonomy" id="1403566"/>
    <lineage>
        <taxon>Bacteria</taxon>
        <taxon>Bacillati</taxon>
        <taxon>Actinomycetota</taxon>
        <taxon>Actinomycetes</taxon>
        <taxon>Micrococcales</taxon>
        <taxon>Brevibacteriaceae</taxon>
        <taxon>Brevibacterium</taxon>
    </lineage>
</organism>
<dbReference type="SUPFAM" id="SSF51445">
    <property type="entry name" value="(Trans)glycosidases"/>
    <property type="match status" value="1"/>
</dbReference>
<dbReference type="Pfam" id="PF00933">
    <property type="entry name" value="Glyco_hydro_3"/>
    <property type="match status" value="1"/>
</dbReference>
<sequence>MVGMRKRLSAVAASLAVLMAGCSGPADEAAEQAETTEAAQETVPSSPPATDYRAPDPAEGVAEEDREKAREIVEGMSDDELVGSVIMMTFRGTDAEAAADAIRERHLAGAIVMGYNLPDGADAETVAGVTDTLAGAIGDRGWPVAIGVDQEGGPVARLNSAAVEFPPLMAAGAARDPQLTQEAITGQGTDVRDLGFTLDFAPVADVTVGREDPTINVRSAGSDPELVSATSTAAIRGYTAAGVASSAKHFPGHGALTVDSHESLPVSEESLAELEESSYGPFESAKEANVPTVLVGHIGLPGAEDLPATLNPDVYESLREDVGYEGVAVTDALNMGAITEQPGQETVKAIRAGADLALMPDDSQVAVDALKSALDSGDLDRERLVEAAGRVVAMQLWQARAAEAAEAHAPTDEEADESFTALADASLTVLKGECTLPEPAKTVSITGGDEAQQAAMKKAAEEVGLTVGSGGTTVSLDGEAAADVAVGTAAPWQVAGSGADTVLAVYDDNPHALRAAAKYIAGELTAEGTVPVEGFEDAPTCG</sequence>
<comment type="caution">
    <text evidence="7">The sequence shown here is derived from an EMBL/GenBank/DDBJ whole genome shotgun (WGS) entry which is preliminary data.</text>
</comment>
<feature type="region of interest" description="Disordered" evidence="4">
    <location>
        <begin position="27"/>
        <end position="67"/>
    </location>
</feature>
<dbReference type="Gene3D" id="3.20.20.300">
    <property type="entry name" value="Glycoside hydrolase, family 3, N-terminal domain"/>
    <property type="match status" value="1"/>
</dbReference>